<feature type="repeat" description="PPR" evidence="2">
    <location>
        <begin position="149"/>
        <end position="183"/>
    </location>
</feature>
<sequence>MKFLQSILGKTHFAGRSGLPGRVLGIRYFNVSTEEYAKRNYANNVAEYNTVLGSLNAQRRMFLLRDVYDDMMLDGVKPSRDTFHSLIVGTMRGSRMQDAFFFKDQMRTMGLVPDVTFYNFLISICGKCKNSDQAIQILEEMKSMEVKPNVQTYICLLHACAAQGRIDRVYAIVRDMTAAGLGLNKFCYAGLIVAHKNKTPFTDDFDAKVIEFVERSKIWSSVETDSANAENVMMGVSDEELYNLPTADYINRRAGFLNRPFTAYHTAFNAAADFKNVKLTDTLLEMLSKERKTPDIYITMQVIRCYCHAGELDRGLQTFEDLISSGKAIAAEIFVTLAEGAMIGHTEKGMQIAQDILVRMNERNFFMNSKMGSELLLMASGEKTGGYTTANYIWDLMRTRNVVPSVAAVEAYYQGLKDREIPQDDPRLMLVTKMYDNLRTRFRGNMNV</sequence>
<gene>
    <name evidence="4" type="primary">LOC101514523</name>
</gene>
<keyword evidence="3" id="KW-1185">Reference proteome</keyword>
<organism evidence="3 4">
    <name type="scientific">Cicer arietinum</name>
    <name type="common">Chickpea</name>
    <name type="synonym">Garbanzo</name>
    <dbReference type="NCBI Taxonomy" id="3827"/>
    <lineage>
        <taxon>Eukaryota</taxon>
        <taxon>Viridiplantae</taxon>
        <taxon>Streptophyta</taxon>
        <taxon>Embryophyta</taxon>
        <taxon>Tracheophyta</taxon>
        <taxon>Spermatophyta</taxon>
        <taxon>Magnoliopsida</taxon>
        <taxon>eudicotyledons</taxon>
        <taxon>Gunneridae</taxon>
        <taxon>Pentapetalae</taxon>
        <taxon>rosids</taxon>
        <taxon>fabids</taxon>
        <taxon>Fabales</taxon>
        <taxon>Fabaceae</taxon>
        <taxon>Papilionoideae</taxon>
        <taxon>50 kb inversion clade</taxon>
        <taxon>NPAAA clade</taxon>
        <taxon>Hologalegina</taxon>
        <taxon>IRL clade</taxon>
        <taxon>Cicereae</taxon>
        <taxon>Cicer</taxon>
    </lineage>
</organism>
<dbReference type="STRING" id="3827.A0A1S2XHQ7"/>
<dbReference type="AlphaFoldDB" id="A0A1S2XHQ7"/>
<dbReference type="Pfam" id="PF13041">
    <property type="entry name" value="PPR_2"/>
    <property type="match status" value="1"/>
</dbReference>
<reference evidence="3" key="1">
    <citation type="journal article" date="2013" name="Nat. Biotechnol.">
        <title>Draft genome sequence of chickpea (Cicer arietinum) provides a resource for trait improvement.</title>
        <authorList>
            <person name="Varshney R.K."/>
            <person name="Song C."/>
            <person name="Saxena R.K."/>
            <person name="Azam S."/>
            <person name="Yu S."/>
            <person name="Sharpe A.G."/>
            <person name="Cannon S."/>
            <person name="Baek J."/>
            <person name="Rosen B.D."/>
            <person name="Tar'an B."/>
            <person name="Millan T."/>
            <person name="Zhang X."/>
            <person name="Ramsay L.D."/>
            <person name="Iwata A."/>
            <person name="Wang Y."/>
            <person name="Nelson W."/>
            <person name="Farmer A.D."/>
            <person name="Gaur P.M."/>
            <person name="Soderlund C."/>
            <person name="Penmetsa R.V."/>
            <person name="Xu C."/>
            <person name="Bharti A.K."/>
            <person name="He W."/>
            <person name="Winter P."/>
            <person name="Zhao S."/>
            <person name="Hane J.K."/>
            <person name="Carrasquilla-Garcia N."/>
            <person name="Condie J.A."/>
            <person name="Upadhyaya H.D."/>
            <person name="Luo M.C."/>
            <person name="Thudi M."/>
            <person name="Gowda C.L."/>
            <person name="Singh N.P."/>
            <person name="Lichtenzveig J."/>
            <person name="Gali K.K."/>
            <person name="Rubio J."/>
            <person name="Nadarajan N."/>
            <person name="Dolezel J."/>
            <person name="Bansal K.C."/>
            <person name="Xu X."/>
            <person name="Edwards D."/>
            <person name="Zhang G."/>
            <person name="Kahl G."/>
            <person name="Gil J."/>
            <person name="Singh K.B."/>
            <person name="Datta S.K."/>
            <person name="Jackson S.A."/>
            <person name="Wang J."/>
            <person name="Cook D.R."/>
        </authorList>
    </citation>
    <scope>NUCLEOTIDE SEQUENCE [LARGE SCALE GENOMIC DNA]</scope>
    <source>
        <strain evidence="3">cv. CDC Frontier</strain>
    </source>
</reference>
<protein>
    <submittedName>
        <fullName evidence="4">Pentatricopeptide repeat-containing protein At4g35850, mitochondrial</fullName>
    </submittedName>
</protein>
<dbReference type="NCBIfam" id="TIGR00756">
    <property type="entry name" value="PPR"/>
    <property type="match status" value="4"/>
</dbReference>
<dbReference type="FunFam" id="1.25.40.10:FF:000434">
    <property type="entry name" value="Pentatricopeptide repeat-containing protein, mitochondrial"/>
    <property type="match status" value="1"/>
</dbReference>
<dbReference type="KEGG" id="cam:101514523"/>
<feature type="repeat" description="PPR" evidence="2">
    <location>
        <begin position="114"/>
        <end position="148"/>
    </location>
</feature>
<dbReference type="RefSeq" id="XP_004489548.1">
    <property type="nucleotide sequence ID" value="XM_004489491.3"/>
</dbReference>
<evidence type="ECO:0000256" key="2">
    <source>
        <dbReference type="PROSITE-ProRule" id="PRU00708"/>
    </source>
</evidence>
<dbReference type="Pfam" id="PF13812">
    <property type="entry name" value="PPR_3"/>
    <property type="match status" value="1"/>
</dbReference>
<evidence type="ECO:0000256" key="1">
    <source>
        <dbReference type="ARBA" id="ARBA00022737"/>
    </source>
</evidence>
<accession>A0A1S2XHQ7</accession>
<dbReference type="PANTHER" id="PTHR47801:SF1">
    <property type="entry name" value="OS05G0145600 PROTEIN"/>
    <property type="match status" value="1"/>
</dbReference>
<dbReference type="GeneID" id="101514523"/>
<proteinExistence type="predicted"/>
<dbReference type="OrthoDB" id="185373at2759"/>
<dbReference type="FunFam" id="1.25.40.10:FF:000388">
    <property type="entry name" value="Pentatricopeptide repeat-containing protein, mitochondrial"/>
    <property type="match status" value="1"/>
</dbReference>
<evidence type="ECO:0000313" key="3">
    <source>
        <dbReference type="Proteomes" id="UP000087171"/>
    </source>
</evidence>
<dbReference type="PaxDb" id="3827-XP_004489548.1"/>
<reference evidence="4" key="2">
    <citation type="submission" date="2025-08" db="UniProtKB">
        <authorList>
            <consortium name="RefSeq"/>
        </authorList>
    </citation>
    <scope>IDENTIFICATION</scope>
    <source>
        <tissue evidence="4">Etiolated seedlings</tissue>
    </source>
</reference>
<dbReference type="GO" id="GO:0005739">
    <property type="term" value="C:mitochondrion"/>
    <property type="evidence" value="ECO:0007669"/>
    <property type="project" value="TreeGrafter"/>
</dbReference>
<name>A0A1S2XHQ7_CICAR</name>
<evidence type="ECO:0000313" key="4">
    <source>
        <dbReference type="RefSeq" id="XP_004489548.1"/>
    </source>
</evidence>
<dbReference type="InterPro" id="IPR002885">
    <property type="entry name" value="PPR_rpt"/>
</dbReference>
<dbReference type="InterPro" id="IPR011990">
    <property type="entry name" value="TPR-like_helical_dom_sf"/>
</dbReference>
<dbReference type="Gene3D" id="1.25.40.10">
    <property type="entry name" value="Tetratricopeptide repeat domain"/>
    <property type="match status" value="2"/>
</dbReference>
<keyword evidence="1" id="KW-0677">Repeat</keyword>
<dbReference type="PANTHER" id="PTHR47801">
    <property type="entry name" value="OS05G0145600 PROTEIN"/>
    <property type="match status" value="1"/>
</dbReference>
<dbReference type="PROSITE" id="PS51375">
    <property type="entry name" value="PPR"/>
    <property type="match status" value="2"/>
</dbReference>
<dbReference type="Proteomes" id="UP000087171">
    <property type="component" value="Chromosome Ca2"/>
</dbReference>
<dbReference type="eggNOG" id="KOG4197">
    <property type="taxonomic scope" value="Eukaryota"/>
</dbReference>
<dbReference type="Pfam" id="PF01535">
    <property type="entry name" value="PPR"/>
    <property type="match status" value="1"/>
</dbReference>